<accession>A0ABR4AUW2</accession>
<reference evidence="1 2" key="1">
    <citation type="submission" date="2024-09" db="EMBL/GenBank/DDBJ databases">
        <title>Rethinking Asexuality: The Enigmatic Case of Functional Sexual Genes in Lepraria (Stereocaulaceae).</title>
        <authorList>
            <person name="Doellman M."/>
            <person name="Sun Y."/>
            <person name="Barcenas-Pena A."/>
            <person name="Lumbsch H.T."/>
            <person name="Grewe F."/>
        </authorList>
    </citation>
    <scope>NUCLEOTIDE SEQUENCE [LARGE SCALE GENOMIC DNA]</scope>
    <source>
        <strain evidence="1 2">Mercado 3170</strain>
    </source>
</reference>
<gene>
    <name evidence="1" type="ORF">N7G274_000589</name>
</gene>
<organism evidence="1 2">
    <name type="scientific">Stereocaulon virgatum</name>
    <dbReference type="NCBI Taxonomy" id="373712"/>
    <lineage>
        <taxon>Eukaryota</taxon>
        <taxon>Fungi</taxon>
        <taxon>Dikarya</taxon>
        <taxon>Ascomycota</taxon>
        <taxon>Pezizomycotina</taxon>
        <taxon>Lecanoromycetes</taxon>
        <taxon>OSLEUM clade</taxon>
        <taxon>Lecanoromycetidae</taxon>
        <taxon>Lecanorales</taxon>
        <taxon>Lecanorineae</taxon>
        <taxon>Stereocaulaceae</taxon>
        <taxon>Stereocaulon</taxon>
    </lineage>
</organism>
<sequence length="102" mass="11497">MACCPLGDLSKYIPAGEITEKGAEQITRDLLEALTIIHEEGFTHRYQTTGSFSLPSSIRTLLYPFNPLTSKNADVSSECVRHEHFTTLVGENCRLYYQQADR</sequence>
<name>A0ABR4AUW2_9LECA</name>
<comment type="caution">
    <text evidence="1">The sequence shown here is derived from an EMBL/GenBank/DDBJ whole genome shotgun (WGS) entry which is preliminary data.</text>
</comment>
<keyword evidence="2" id="KW-1185">Reference proteome</keyword>
<dbReference type="Proteomes" id="UP001590950">
    <property type="component" value="Unassembled WGS sequence"/>
</dbReference>
<proteinExistence type="predicted"/>
<evidence type="ECO:0008006" key="3">
    <source>
        <dbReference type="Google" id="ProtNLM"/>
    </source>
</evidence>
<dbReference type="InterPro" id="IPR011009">
    <property type="entry name" value="Kinase-like_dom_sf"/>
</dbReference>
<evidence type="ECO:0000313" key="1">
    <source>
        <dbReference type="EMBL" id="KAL2048677.1"/>
    </source>
</evidence>
<dbReference type="SUPFAM" id="SSF56112">
    <property type="entry name" value="Protein kinase-like (PK-like)"/>
    <property type="match status" value="1"/>
</dbReference>
<dbReference type="EMBL" id="JBEFKJ010000001">
    <property type="protein sequence ID" value="KAL2048677.1"/>
    <property type="molecule type" value="Genomic_DNA"/>
</dbReference>
<protein>
    <recommendedName>
        <fullName evidence="3">Protein kinase domain-containing protein</fullName>
    </recommendedName>
</protein>
<evidence type="ECO:0000313" key="2">
    <source>
        <dbReference type="Proteomes" id="UP001590950"/>
    </source>
</evidence>